<dbReference type="Gene3D" id="1.20.120.450">
    <property type="entry name" value="dinb family like domain"/>
    <property type="match status" value="1"/>
</dbReference>
<protein>
    <submittedName>
        <fullName evidence="3">TIGR03086 family metal-binding protein</fullName>
    </submittedName>
</protein>
<name>A0ABT4V0J1_9PSEU</name>
<sequence>MTASPIDDLALVLTATGELVAGVQRDQWDAATPCTDWNVRELVSHMVIGHRLFNGILRGEVALAPGALDPTNSDVLGNDPAAAYRSAAEGLLAAFRRPGVLDQRFRVPAGDVPGIAAVHLRAVEELVHGWDLARATNQKPRYADEVVERQLDFTKSALPEIPPDRSPFAPPREVPETAPPLEKLAALLGRDPKS</sequence>
<gene>
    <name evidence="3" type="ORF">OU415_15855</name>
</gene>
<dbReference type="SUPFAM" id="SSF109854">
    <property type="entry name" value="DinB/YfiT-like putative metalloenzymes"/>
    <property type="match status" value="1"/>
</dbReference>
<dbReference type="Pfam" id="PF11716">
    <property type="entry name" value="MDMPI_N"/>
    <property type="match status" value="1"/>
</dbReference>
<evidence type="ECO:0000313" key="4">
    <source>
        <dbReference type="Proteomes" id="UP001210380"/>
    </source>
</evidence>
<proteinExistence type="predicted"/>
<dbReference type="Proteomes" id="UP001210380">
    <property type="component" value="Unassembled WGS sequence"/>
</dbReference>
<dbReference type="InterPro" id="IPR017520">
    <property type="entry name" value="CHP03086"/>
</dbReference>
<dbReference type="NCBIfam" id="TIGR03083">
    <property type="entry name" value="maleylpyruvate isomerase family mycothiol-dependent enzyme"/>
    <property type="match status" value="1"/>
</dbReference>
<evidence type="ECO:0000313" key="3">
    <source>
        <dbReference type="EMBL" id="MDA3626919.1"/>
    </source>
</evidence>
<dbReference type="EMBL" id="JAQGLA010000021">
    <property type="protein sequence ID" value="MDA3626919.1"/>
    <property type="molecule type" value="Genomic_DNA"/>
</dbReference>
<comment type="caution">
    <text evidence="3">The sequence shown here is derived from an EMBL/GenBank/DDBJ whole genome shotgun (WGS) entry which is preliminary data.</text>
</comment>
<dbReference type="InterPro" id="IPR024344">
    <property type="entry name" value="MDMPI_metal-binding"/>
</dbReference>
<keyword evidence="4" id="KW-1185">Reference proteome</keyword>
<organism evidence="3 4">
    <name type="scientific">Saccharopolyspora oryzae</name>
    <dbReference type="NCBI Taxonomy" id="2997343"/>
    <lineage>
        <taxon>Bacteria</taxon>
        <taxon>Bacillati</taxon>
        <taxon>Actinomycetota</taxon>
        <taxon>Actinomycetes</taxon>
        <taxon>Pseudonocardiales</taxon>
        <taxon>Pseudonocardiaceae</taxon>
        <taxon>Saccharopolyspora</taxon>
    </lineage>
</organism>
<dbReference type="NCBIfam" id="TIGR03086">
    <property type="entry name" value="TIGR03086 family metal-binding protein"/>
    <property type="match status" value="1"/>
</dbReference>
<reference evidence="3 4" key="1">
    <citation type="submission" date="2022-11" db="EMBL/GenBank/DDBJ databases">
        <title>Draft genome sequence of Saccharopolyspora sp. WRP15-2 isolated from rhizosphere soils of wild rice in Thailand.</title>
        <authorList>
            <person name="Duangmal K."/>
            <person name="Kammanee S."/>
            <person name="Muangham S."/>
        </authorList>
    </citation>
    <scope>NUCLEOTIDE SEQUENCE [LARGE SCALE GENOMIC DNA]</scope>
    <source>
        <strain evidence="3 4">WRP15-2</strain>
    </source>
</reference>
<feature type="domain" description="Mycothiol-dependent maleylpyruvate isomerase metal-binding" evidence="2">
    <location>
        <begin position="13"/>
        <end position="133"/>
    </location>
</feature>
<feature type="compositionally biased region" description="Pro residues" evidence="1">
    <location>
        <begin position="160"/>
        <end position="172"/>
    </location>
</feature>
<accession>A0ABT4V0J1</accession>
<feature type="region of interest" description="Disordered" evidence="1">
    <location>
        <begin position="155"/>
        <end position="194"/>
    </location>
</feature>
<dbReference type="RefSeq" id="WP_270949536.1">
    <property type="nucleotide sequence ID" value="NZ_JAQGLA010000021.1"/>
</dbReference>
<evidence type="ECO:0000259" key="2">
    <source>
        <dbReference type="Pfam" id="PF11716"/>
    </source>
</evidence>
<evidence type="ECO:0000256" key="1">
    <source>
        <dbReference type="SAM" id="MobiDB-lite"/>
    </source>
</evidence>
<dbReference type="InterPro" id="IPR034660">
    <property type="entry name" value="DinB/YfiT-like"/>
</dbReference>
<dbReference type="InterPro" id="IPR017517">
    <property type="entry name" value="Maleyloyr_isom"/>
</dbReference>